<comment type="caution">
    <text evidence="2">The sequence shown here is derived from an EMBL/GenBank/DDBJ whole genome shotgun (WGS) entry which is preliminary data.</text>
</comment>
<evidence type="ECO:0000256" key="1">
    <source>
        <dbReference type="SAM" id="MobiDB-lite"/>
    </source>
</evidence>
<organism evidence="2 3">
    <name type="scientific">Candidatus Nephthysia bennettiae</name>
    <dbReference type="NCBI Taxonomy" id="3127016"/>
    <lineage>
        <taxon>Bacteria</taxon>
        <taxon>Bacillati</taxon>
        <taxon>Candidatus Dormiibacterota</taxon>
        <taxon>Candidatus Dormibacteria</taxon>
        <taxon>Candidatus Dormibacterales</taxon>
        <taxon>Candidatus Dormibacteraceae</taxon>
        <taxon>Candidatus Nephthysia</taxon>
    </lineage>
</organism>
<gene>
    <name evidence="2" type="ORF">JF922_00185</name>
</gene>
<accession>A0A934NBN5</accession>
<sequence length="65" mass="7215">MRVKVVLGVRGADRDLEPGEVLELEDDAARLLGGHVVVLPDKPEKPEKPTPEQEPGRKRGEPPRR</sequence>
<dbReference type="RefSeq" id="WP_338198329.1">
    <property type="nucleotide sequence ID" value="NZ_JAEKNR010000003.1"/>
</dbReference>
<proteinExistence type="predicted"/>
<dbReference type="EMBL" id="JAEKNR010000003">
    <property type="protein sequence ID" value="MBJ7596497.1"/>
    <property type="molecule type" value="Genomic_DNA"/>
</dbReference>
<keyword evidence="3" id="KW-1185">Reference proteome</keyword>
<feature type="region of interest" description="Disordered" evidence="1">
    <location>
        <begin position="37"/>
        <end position="65"/>
    </location>
</feature>
<dbReference type="Proteomes" id="UP000612893">
    <property type="component" value="Unassembled WGS sequence"/>
</dbReference>
<reference evidence="2" key="1">
    <citation type="submission" date="2020-10" db="EMBL/GenBank/DDBJ databases">
        <title>Ca. Dormibacterota MAGs.</title>
        <authorList>
            <person name="Montgomery K."/>
        </authorList>
    </citation>
    <scope>NUCLEOTIDE SEQUENCE [LARGE SCALE GENOMIC DNA]</scope>
    <source>
        <strain evidence="2">SC8812_S17_10</strain>
    </source>
</reference>
<dbReference type="AlphaFoldDB" id="A0A934NBN5"/>
<evidence type="ECO:0000313" key="2">
    <source>
        <dbReference type="EMBL" id="MBJ7596497.1"/>
    </source>
</evidence>
<protein>
    <submittedName>
        <fullName evidence="2">Uncharacterized protein</fullName>
    </submittedName>
</protein>
<feature type="compositionally biased region" description="Basic and acidic residues" evidence="1">
    <location>
        <begin position="41"/>
        <end position="65"/>
    </location>
</feature>
<evidence type="ECO:0000313" key="3">
    <source>
        <dbReference type="Proteomes" id="UP000612893"/>
    </source>
</evidence>
<name>A0A934NBN5_9BACT</name>